<dbReference type="EMBL" id="JAVDYF010000001">
    <property type="protein sequence ID" value="MDR7355451.1"/>
    <property type="molecule type" value="Genomic_DNA"/>
</dbReference>
<sequence length="52" mass="5650">MVTMEGLVCAAVLTEGVLFSRIFHIFVERACLNHCVKGYEGECFIPASDAGN</sequence>
<evidence type="ECO:0000313" key="2">
    <source>
        <dbReference type="Proteomes" id="UP001183619"/>
    </source>
</evidence>
<accession>A0ABU2BAX8</accession>
<comment type="caution">
    <text evidence="1">The sequence shown here is derived from an EMBL/GenBank/DDBJ whole genome shotgun (WGS) entry which is preliminary data.</text>
</comment>
<keyword evidence="2" id="KW-1185">Reference proteome</keyword>
<organism evidence="1 2">
    <name type="scientific">Corynebacterium felinum</name>
    <dbReference type="NCBI Taxonomy" id="131318"/>
    <lineage>
        <taxon>Bacteria</taxon>
        <taxon>Bacillati</taxon>
        <taxon>Actinomycetota</taxon>
        <taxon>Actinomycetes</taxon>
        <taxon>Mycobacteriales</taxon>
        <taxon>Corynebacteriaceae</taxon>
        <taxon>Corynebacterium</taxon>
    </lineage>
</organism>
<reference evidence="1 2" key="1">
    <citation type="submission" date="2023-07" db="EMBL/GenBank/DDBJ databases">
        <title>Sequencing the genomes of 1000 actinobacteria strains.</title>
        <authorList>
            <person name="Klenk H.-P."/>
        </authorList>
    </citation>
    <scope>NUCLEOTIDE SEQUENCE [LARGE SCALE GENOMIC DNA]</scope>
    <source>
        <strain evidence="1 2">DSM 44508</strain>
    </source>
</reference>
<proteinExistence type="predicted"/>
<name>A0ABU2BAX8_9CORY</name>
<evidence type="ECO:0000313" key="1">
    <source>
        <dbReference type="EMBL" id="MDR7355451.1"/>
    </source>
</evidence>
<gene>
    <name evidence="1" type="ORF">J2S37_001989</name>
</gene>
<dbReference type="Proteomes" id="UP001183619">
    <property type="component" value="Unassembled WGS sequence"/>
</dbReference>
<protein>
    <submittedName>
        <fullName evidence="1">Uncharacterized protein</fullName>
    </submittedName>
</protein>